<sequence length="296" mass="33520">MVLSHSVATDGTHIIHNSNSGNYLILTSGGGVEVASTIPIVYKNLLNTKNISCIIGTIRLKFSSYVILATSHEITGSVLNNEIAIIKSFEILPIGINELGKKNNEEVQYLKLLNTHLSNATLYFSIDNKYDLTNSLQRQFTNTHKAVDDRFWWNKYLSQDFIDRQVGNDFVTPIIYGYFKSHSAYFNGKILEFALLTRRSSLRAGTRYFRRGIDIDGNVANFNETEQLFASDDQHIFSLLQTRGSVPVYWAEINNLKYKPNLVISSQSSIDATAKHFSQQVELYGDNYLVNLVNQK</sequence>
<dbReference type="HOGENOM" id="CLU_941814_0_0_1"/>
<dbReference type="eggNOG" id="KOG1889">
    <property type="taxonomic scope" value="Eukaryota"/>
</dbReference>
<dbReference type="Proteomes" id="UP000011777">
    <property type="component" value="Unassembled WGS sequence"/>
</dbReference>
<accession>M3JBX6</accession>
<dbReference type="InterPro" id="IPR002013">
    <property type="entry name" value="SAC_dom"/>
</dbReference>
<evidence type="ECO:0000313" key="3">
    <source>
        <dbReference type="Proteomes" id="UP000011777"/>
    </source>
</evidence>
<dbReference type="EMBL" id="AOGT01000566">
    <property type="protein sequence ID" value="EMG49623.1"/>
    <property type="molecule type" value="Genomic_DNA"/>
</dbReference>
<dbReference type="OrthoDB" id="405996at2759"/>
<protein>
    <submittedName>
        <fullName evidence="2">Endoplasmic reticulum and Golgi lipid phosphoinositide phosphatase, putative</fullName>
    </submittedName>
</protein>
<gene>
    <name evidence="2" type="ORF">G210_5569</name>
</gene>
<dbReference type="GO" id="GO:0005783">
    <property type="term" value="C:endoplasmic reticulum"/>
    <property type="evidence" value="ECO:0007669"/>
    <property type="project" value="TreeGrafter"/>
</dbReference>
<feature type="non-terminal residue" evidence="2">
    <location>
        <position position="296"/>
    </location>
</feature>
<dbReference type="PROSITE" id="PS50275">
    <property type="entry name" value="SAC"/>
    <property type="match status" value="1"/>
</dbReference>
<proteinExistence type="predicted"/>
<dbReference type="STRING" id="1245528.M3JBX6"/>
<reference evidence="2 3" key="1">
    <citation type="submission" date="2013-02" db="EMBL/GenBank/DDBJ databases">
        <title>Genome sequence of Candida maltosa Xu316, a potential industrial strain for xylitol and ethanol production.</title>
        <authorList>
            <person name="Yu J."/>
            <person name="Wang Q."/>
            <person name="Geng X."/>
            <person name="Bao W."/>
            <person name="He P."/>
            <person name="Cai J."/>
        </authorList>
    </citation>
    <scope>NUCLEOTIDE SEQUENCE [LARGE SCALE GENOMIC DNA]</scope>
    <source>
        <strain evidence="3">Xu316</strain>
    </source>
</reference>
<dbReference type="OMA" id="NICDNET"/>
<name>M3JBX6_CANMX</name>
<evidence type="ECO:0000313" key="2">
    <source>
        <dbReference type="EMBL" id="EMG49623.1"/>
    </source>
</evidence>
<dbReference type="GO" id="GO:0034593">
    <property type="term" value="F:phosphatidylinositol bisphosphate phosphatase activity"/>
    <property type="evidence" value="ECO:0007669"/>
    <property type="project" value="UniProtKB-ARBA"/>
</dbReference>
<keyword evidence="3" id="KW-1185">Reference proteome</keyword>
<feature type="domain" description="SAC" evidence="1">
    <location>
        <begin position="113"/>
        <end position="296"/>
    </location>
</feature>
<dbReference type="Pfam" id="PF02383">
    <property type="entry name" value="Syja_N"/>
    <property type="match status" value="1"/>
</dbReference>
<dbReference type="GO" id="GO:0043812">
    <property type="term" value="F:phosphatidylinositol-4-phosphate phosphatase activity"/>
    <property type="evidence" value="ECO:0007669"/>
    <property type="project" value="TreeGrafter"/>
</dbReference>
<dbReference type="PANTHER" id="PTHR45662">
    <property type="entry name" value="PHOSPHATIDYLINOSITIDE PHOSPHATASE SAC1"/>
    <property type="match status" value="1"/>
</dbReference>
<dbReference type="AlphaFoldDB" id="M3JBX6"/>
<comment type="caution">
    <text evidence="2">The sequence shown here is derived from an EMBL/GenBank/DDBJ whole genome shotgun (WGS) entry which is preliminary data.</text>
</comment>
<feature type="non-terminal residue" evidence="2">
    <location>
        <position position="1"/>
    </location>
</feature>
<dbReference type="GO" id="GO:0046856">
    <property type="term" value="P:phosphatidylinositol dephosphorylation"/>
    <property type="evidence" value="ECO:0007669"/>
    <property type="project" value="TreeGrafter"/>
</dbReference>
<organism evidence="2 3">
    <name type="scientific">Candida maltosa (strain Xu316)</name>
    <name type="common">Yeast</name>
    <dbReference type="NCBI Taxonomy" id="1245528"/>
    <lineage>
        <taxon>Eukaryota</taxon>
        <taxon>Fungi</taxon>
        <taxon>Dikarya</taxon>
        <taxon>Ascomycota</taxon>
        <taxon>Saccharomycotina</taxon>
        <taxon>Pichiomycetes</taxon>
        <taxon>Debaryomycetaceae</taxon>
        <taxon>Candida/Lodderomyces clade</taxon>
        <taxon>Candida</taxon>
    </lineage>
</organism>
<dbReference type="PANTHER" id="PTHR45662:SF2">
    <property type="entry name" value="PHOSPHATIDYLINOSITOL-3-PHOSPHATASE SAC1"/>
    <property type="match status" value="1"/>
</dbReference>
<evidence type="ECO:0000259" key="1">
    <source>
        <dbReference type="PROSITE" id="PS50275"/>
    </source>
</evidence>